<reference evidence="2" key="1">
    <citation type="submission" date="2016-11" db="EMBL/GenBank/DDBJ databases">
        <authorList>
            <person name="Varghese N."/>
            <person name="Submissions S."/>
        </authorList>
    </citation>
    <scope>NUCLEOTIDE SEQUENCE [LARGE SCALE GENOMIC DNA]</scope>
    <source>
        <strain evidence="2">DSM 15212 / CIP 107654 / DViRD3</strain>
    </source>
</reference>
<proteinExistence type="predicted"/>
<evidence type="ECO:0000313" key="1">
    <source>
        <dbReference type="EMBL" id="SHJ60970.1"/>
    </source>
</evidence>
<dbReference type="Proteomes" id="UP000184465">
    <property type="component" value="Unassembled WGS sequence"/>
</dbReference>
<keyword evidence="2" id="KW-1185">Reference proteome</keyword>
<dbReference type="AlphaFoldDB" id="A0A1M6KPV7"/>
<dbReference type="InterPro" id="IPR049811">
    <property type="entry name" value="MJ1673-like_dom"/>
</dbReference>
<evidence type="ECO:0000313" key="2">
    <source>
        <dbReference type="Proteomes" id="UP000184465"/>
    </source>
</evidence>
<gene>
    <name evidence="1" type="ORF">SAMN02745912_00473</name>
</gene>
<dbReference type="OrthoDB" id="9811802at2"/>
<organism evidence="1 2">
    <name type="scientific">Paramaledivibacter caminithermalis (strain DSM 15212 / CIP 107654 / DViRD3)</name>
    <name type="common">Clostridium caminithermale</name>
    <dbReference type="NCBI Taxonomy" id="1121301"/>
    <lineage>
        <taxon>Bacteria</taxon>
        <taxon>Bacillati</taxon>
        <taxon>Bacillota</taxon>
        <taxon>Clostridia</taxon>
        <taxon>Peptostreptococcales</taxon>
        <taxon>Caminicellaceae</taxon>
        <taxon>Paramaledivibacter</taxon>
    </lineage>
</organism>
<name>A0A1M6KPV7_PARC5</name>
<dbReference type="NCBIfam" id="NF040559">
    <property type="entry name" value="CAS_Csx20"/>
    <property type="match status" value="1"/>
</dbReference>
<dbReference type="RefSeq" id="WP_084111607.1">
    <property type="nucleotide sequence ID" value="NZ_FRAG01000004.1"/>
</dbReference>
<dbReference type="EMBL" id="FRAG01000004">
    <property type="protein sequence ID" value="SHJ60970.1"/>
    <property type="molecule type" value="Genomic_DNA"/>
</dbReference>
<protein>
    <submittedName>
        <fullName evidence="1">Uncharacterized protein</fullName>
    </submittedName>
</protein>
<accession>A0A1M6KPV7</accession>
<dbReference type="STRING" id="1121301.SAMN02745912_00473"/>
<sequence length="129" mass="15128">MNLLAIMSHELLDEQREEAQNQLGVTEIKILPNELLKIWRSIDPIGELPIEELYKIVQWIDMESSLNDYILIQGEYGGTFYLVDYCLKNGRIPIYATTNRVVEEKREGDHIVTKRIFKHGCLRRYIGFT</sequence>